<dbReference type="EMBL" id="JAUDCL010000033">
    <property type="protein sequence ID" value="MDM8202286.1"/>
    <property type="molecule type" value="Genomic_DNA"/>
</dbReference>
<evidence type="ECO:0000259" key="1">
    <source>
        <dbReference type="Pfam" id="PF04851"/>
    </source>
</evidence>
<feature type="domain" description="Helicase/UvrB N-terminal" evidence="1">
    <location>
        <begin position="51"/>
        <end position="103"/>
    </location>
</feature>
<name>A0ABT7UTS4_9FIRM</name>
<dbReference type="InterPro" id="IPR027417">
    <property type="entry name" value="P-loop_NTPase"/>
</dbReference>
<keyword evidence="2" id="KW-0067">ATP-binding</keyword>
<dbReference type="GO" id="GO:0004386">
    <property type="term" value="F:helicase activity"/>
    <property type="evidence" value="ECO:0007669"/>
    <property type="project" value="UniProtKB-KW"/>
</dbReference>
<protein>
    <submittedName>
        <fullName evidence="2">DEAD/DEAH box helicase family protein</fullName>
    </submittedName>
</protein>
<sequence>MDDIEDDDTGFKNEELALSDTQLLQNIHKLQSENNIKLFSELVKGLGRCSLDIEMETGTGKTYVYIKTMFELNKVYGWSKFIVVVPSIAIREGVKKSFDTMADHFMEHYGKKSPRLHLR</sequence>
<accession>A0ABT7UTS4</accession>
<dbReference type="RefSeq" id="WP_289600617.1">
    <property type="nucleotide sequence ID" value="NZ_JAUDCL010000033.1"/>
</dbReference>
<organism evidence="2 3">
    <name type="scientific">Allofournierella massiliensis</name>
    <dbReference type="NCBI Taxonomy" id="1650663"/>
    <lineage>
        <taxon>Bacteria</taxon>
        <taxon>Bacillati</taxon>
        <taxon>Bacillota</taxon>
        <taxon>Clostridia</taxon>
        <taxon>Eubacteriales</taxon>
        <taxon>Oscillospiraceae</taxon>
        <taxon>Allofournierella</taxon>
    </lineage>
</organism>
<keyword evidence="3" id="KW-1185">Reference proteome</keyword>
<dbReference type="SUPFAM" id="SSF52540">
    <property type="entry name" value="P-loop containing nucleoside triphosphate hydrolases"/>
    <property type="match status" value="1"/>
</dbReference>
<dbReference type="InterPro" id="IPR006935">
    <property type="entry name" value="Helicase/UvrB_N"/>
</dbReference>
<comment type="caution">
    <text evidence="2">The sequence shown here is derived from an EMBL/GenBank/DDBJ whole genome shotgun (WGS) entry which is preliminary data.</text>
</comment>
<keyword evidence="2" id="KW-0547">Nucleotide-binding</keyword>
<evidence type="ECO:0000313" key="2">
    <source>
        <dbReference type="EMBL" id="MDM8202286.1"/>
    </source>
</evidence>
<dbReference type="Gene3D" id="3.40.50.300">
    <property type="entry name" value="P-loop containing nucleotide triphosphate hydrolases"/>
    <property type="match status" value="1"/>
</dbReference>
<dbReference type="Proteomes" id="UP001529380">
    <property type="component" value="Unassembled WGS sequence"/>
</dbReference>
<evidence type="ECO:0000313" key="3">
    <source>
        <dbReference type="Proteomes" id="UP001529380"/>
    </source>
</evidence>
<reference evidence="2 3" key="1">
    <citation type="submission" date="2023-06" db="EMBL/GenBank/DDBJ databases">
        <title>Identification and characterization of horizontal gene transfer across gut microbiota members of farm animals based on homology search.</title>
        <authorList>
            <person name="Schwarzerova J."/>
            <person name="Nykrynova M."/>
            <person name="Jureckova K."/>
            <person name="Cejkova D."/>
            <person name="Rychlik I."/>
        </authorList>
    </citation>
    <scope>NUCLEOTIDE SEQUENCE [LARGE SCALE GENOMIC DNA]</scope>
    <source>
        <strain evidence="2 3">ET340</strain>
    </source>
</reference>
<keyword evidence="2" id="KW-0378">Hydrolase</keyword>
<proteinExistence type="predicted"/>
<dbReference type="Pfam" id="PF04851">
    <property type="entry name" value="ResIII"/>
    <property type="match status" value="1"/>
</dbReference>
<gene>
    <name evidence="2" type="ORF">QUW08_13425</name>
</gene>
<keyword evidence="2" id="KW-0347">Helicase</keyword>